<feature type="transmembrane region" description="Helical" evidence="2">
    <location>
        <begin position="42"/>
        <end position="59"/>
    </location>
</feature>
<keyword evidence="2" id="KW-0812">Transmembrane</keyword>
<evidence type="ECO:0008006" key="5">
    <source>
        <dbReference type="Google" id="ProtNLM"/>
    </source>
</evidence>
<organism evidence="3 4">
    <name type="scientific">Streptomyces hazeniae</name>
    <dbReference type="NCBI Taxonomy" id="3075538"/>
    <lineage>
        <taxon>Bacteria</taxon>
        <taxon>Bacillati</taxon>
        <taxon>Actinomycetota</taxon>
        <taxon>Actinomycetes</taxon>
        <taxon>Kitasatosporales</taxon>
        <taxon>Streptomycetaceae</taxon>
        <taxon>Streptomyces</taxon>
    </lineage>
</organism>
<feature type="transmembrane region" description="Helical" evidence="2">
    <location>
        <begin position="12"/>
        <end position="30"/>
    </location>
</feature>
<gene>
    <name evidence="3" type="ORF">RM572_21865</name>
</gene>
<feature type="compositionally biased region" description="Low complexity" evidence="1">
    <location>
        <begin position="190"/>
        <end position="220"/>
    </location>
</feature>
<evidence type="ECO:0000313" key="4">
    <source>
        <dbReference type="Proteomes" id="UP001183414"/>
    </source>
</evidence>
<dbReference type="Proteomes" id="UP001183414">
    <property type="component" value="Unassembled WGS sequence"/>
</dbReference>
<feature type="transmembrane region" description="Helical" evidence="2">
    <location>
        <begin position="97"/>
        <end position="120"/>
    </location>
</feature>
<keyword evidence="4" id="KW-1185">Reference proteome</keyword>
<dbReference type="EMBL" id="JAVREQ010000022">
    <property type="protein sequence ID" value="MDT0381409.1"/>
    <property type="molecule type" value="Genomic_DNA"/>
</dbReference>
<keyword evidence="2" id="KW-1133">Transmembrane helix</keyword>
<dbReference type="RefSeq" id="WP_311675100.1">
    <property type="nucleotide sequence ID" value="NZ_JAVREQ010000022.1"/>
</dbReference>
<evidence type="ECO:0000313" key="3">
    <source>
        <dbReference type="EMBL" id="MDT0381409.1"/>
    </source>
</evidence>
<sequence>MNPPAFLARTSPLVYPAALLSAASLVWTSWSLIDLLGAEEVGITVAAGADIIWASIIVAEYRGLRIMGRRWPVHVLGWLTLLAVAAFLAWHGIEQDVIAMAVAGPFLPLGAKIVWALALADMRDPAALTDDEQHQLAEMRRHMAFEEAQHSITMRRRQMQAELQMTEVDTDFDIEFKRQNKQRELHRQRPLALDAAPAARPLPVSGGAPHDAPADAAAHQGEADEAPHDAPHPQHEEQPAQQGRPPLVPVPPHGTQPPPALDLTELPKSKAVLLMKEKHPGDSAPQIVRRLAEHGVEVTDGYVRTALGRAARKAQQNDQPDGQGLYL</sequence>
<keyword evidence="2" id="KW-0472">Membrane</keyword>
<feature type="transmembrane region" description="Helical" evidence="2">
    <location>
        <begin position="71"/>
        <end position="91"/>
    </location>
</feature>
<reference evidence="4" key="1">
    <citation type="submission" date="2023-07" db="EMBL/GenBank/DDBJ databases">
        <title>30 novel species of actinomycetes from the DSMZ collection.</title>
        <authorList>
            <person name="Nouioui I."/>
        </authorList>
    </citation>
    <scope>NUCLEOTIDE SEQUENCE [LARGE SCALE GENOMIC DNA]</scope>
    <source>
        <strain evidence="4">DSM 42041</strain>
    </source>
</reference>
<evidence type="ECO:0000256" key="1">
    <source>
        <dbReference type="SAM" id="MobiDB-lite"/>
    </source>
</evidence>
<protein>
    <recommendedName>
        <fullName evidence="5">DUF2637 domain-containing protein</fullName>
    </recommendedName>
</protein>
<name>A0ABU2NXF1_9ACTN</name>
<accession>A0ABU2NXF1</accession>
<feature type="compositionally biased region" description="Pro residues" evidence="1">
    <location>
        <begin position="246"/>
        <end position="260"/>
    </location>
</feature>
<proteinExistence type="predicted"/>
<feature type="region of interest" description="Disordered" evidence="1">
    <location>
        <begin position="182"/>
        <end position="263"/>
    </location>
</feature>
<evidence type="ECO:0000256" key="2">
    <source>
        <dbReference type="SAM" id="Phobius"/>
    </source>
</evidence>
<comment type="caution">
    <text evidence="3">The sequence shown here is derived from an EMBL/GenBank/DDBJ whole genome shotgun (WGS) entry which is preliminary data.</text>
</comment>
<feature type="compositionally biased region" description="Basic and acidic residues" evidence="1">
    <location>
        <begin position="221"/>
        <end position="238"/>
    </location>
</feature>